<dbReference type="CDD" id="cd06558">
    <property type="entry name" value="crotonase-like"/>
    <property type="match status" value="1"/>
</dbReference>
<dbReference type="Gene3D" id="3.90.226.10">
    <property type="entry name" value="2-enoyl-CoA Hydratase, Chain A, domain 1"/>
    <property type="match status" value="1"/>
</dbReference>
<organism evidence="1 2">
    <name type="scientific">Chryseobacterium oleae</name>
    <dbReference type="NCBI Taxonomy" id="491207"/>
    <lineage>
        <taxon>Bacteria</taxon>
        <taxon>Pseudomonadati</taxon>
        <taxon>Bacteroidota</taxon>
        <taxon>Flavobacteriia</taxon>
        <taxon>Flavobacteriales</taxon>
        <taxon>Weeksellaceae</taxon>
        <taxon>Chryseobacterium group</taxon>
        <taxon>Chryseobacterium</taxon>
    </lineage>
</organism>
<reference evidence="2" key="1">
    <citation type="submission" date="2016-10" db="EMBL/GenBank/DDBJ databases">
        <authorList>
            <person name="Varghese N."/>
            <person name="Submissions S."/>
        </authorList>
    </citation>
    <scope>NUCLEOTIDE SEQUENCE [LARGE SCALE GENOMIC DNA]</scope>
    <source>
        <strain evidence="2">DSM 25575</strain>
    </source>
</reference>
<protein>
    <submittedName>
        <fullName evidence="1">Enoyl-CoA hydratase/carnithine racemase</fullName>
    </submittedName>
</protein>
<dbReference type="EMBL" id="FOVD01000008">
    <property type="protein sequence ID" value="SFN78500.1"/>
    <property type="molecule type" value="Genomic_DNA"/>
</dbReference>
<gene>
    <name evidence="1" type="ORF">SAMN05421594_4202</name>
</gene>
<dbReference type="InterPro" id="IPR029045">
    <property type="entry name" value="ClpP/crotonase-like_dom_sf"/>
</dbReference>
<dbReference type="GO" id="GO:0006635">
    <property type="term" value="P:fatty acid beta-oxidation"/>
    <property type="evidence" value="ECO:0007669"/>
    <property type="project" value="TreeGrafter"/>
</dbReference>
<evidence type="ECO:0000313" key="1">
    <source>
        <dbReference type="EMBL" id="SFN78500.1"/>
    </source>
</evidence>
<name>A0A1I5BUY3_CHROL</name>
<accession>A0A1I5BUY3</accession>
<dbReference type="AlphaFoldDB" id="A0A1I5BUY3"/>
<dbReference type="SUPFAM" id="SSF52096">
    <property type="entry name" value="ClpP/crotonase"/>
    <property type="match status" value="1"/>
</dbReference>
<dbReference type="PANTHER" id="PTHR11941:SF54">
    <property type="entry name" value="ENOYL-COA HYDRATASE, MITOCHONDRIAL"/>
    <property type="match status" value="1"/>
</dbReference>
<evidence type="ECO:0000313" key="2">
    <source>
        <dbReference type="Proteomes" id="UP000198769"/>
    </source>
</evidence>
<proteinExistence type="predicted"/>
<dbReference type="PANTHER" id="PTHR11941">
    <property type="entry name" value="ENOYL-COA HYDRATASE-RELATED"/>
    <property type="match status" value="1"/>
</dbReference>
<dbReference type="GO" id="GO:0003824">
    <property type="term" value="F:catalytic activity"/>
    <property type="evidence" value="ECO:0007669"/>
    <property type="project" value="UniProtKB-ARBA"/>
</dbReference>
<dbReference type="Proteomes" id="UP000198769">
    <property type="component" value="Unassembled WGS sequence"/>
</dbReference>
<dbReference type="Pfam" id="PF00378">
    <property type="entry name" value="ECH_1"/>
    <property type="match status" value="1"/>
</dbReference>
<keyword evidence="2" id="KW-1185">Reference proteome</keyword>
<sequence>MVKVSINHSVAKIIINNPPVNVLDVKLMSEINTILSSFSNDHSVKVIVFESENPDFFIAHVDMSLIDHPNAFDELAKDIPHHLNVFQAFGETIRKQPQITIAKLKGIARGGGAEFIAAVDMSFASIEKGQLAQCEALMGIIPGGGATVYLKNKAGRSRALEIILGADLFDAVTAEKYGWINRAIAHDEIDQFVDRLAQNIAHLPEGVIAAAKETLYPAGFEKEFQLEHTNWEALFAKSNAERLIRGGLENGAQTVEGELHLEEILRKLA</sequence>
<dbReference type="InterPro" id="IPR001753">
    <property type="entry name" value="Enoyl-CoA_hydra/iso"/>
</dbReference>